<accession>A0ABZ0I7I0</accession>
<dbReference type="Gene3D" id="3.40.50.1010">
    <property type="entry name" value="5'-nuclease"/>
    <property type="match status" value="1"/>
</dbReference>
<evidence type="ECO:0000313" key="3">
    <source>
        <dbReference type="Proteomes" id="UP001626537"/>
    </source>
</evidence>
<gene>
    <name evidence="2" type="ORF">R0135_07535</name>
</gene>
<feature type="domain" description="PIN" evidence="1">
    <location>
        <begin position="2"/>
        <end position="106"/>
    </location>
</feature>
<protein>
    <submittedName>
        <fullName evidence="2">Type II toxin-antitoxin system VapC family toxin</fullName>
    </submittedName>
</protein>
<sequence>MDTSVWIDHLRHRVGPLRELLEDGQVLAHDYVIAELACGYLPKRNGFLKDLKRLPRATVATNDELLTFIEAHSLMGTGLSFVDMHLLASTQLHDGARLWSYDKRLHLTQVAGRH</sequence>
<evidence type="ECO:0000259" key="1">
    <source>
        <dbReference type="Pfam" id="PF01850"/>
    </source>
</evidence>
<dbReference type="EMBL" id="CP136864">
    <property type="protein sequence ID" value="WOJ95013.1"/>
    <property type="molecule type" value="Genomic_DNA"/>
</dbReference>
<dbReference type="InterPro" id="IPR029060">
    <property type="entry name" value="PIN-like_dom_sf"/>
</dbReference>
<name>A0ABZ0I7I0_9GAMM</name>
<dbReference type="RefSeq" id="WP_407349646.1">
    <property type="nucleotide sequence ID" value="NZ_CP136864.1"/>
</dbReference>
<dbReference type="Pfam" id="PF01850">
    <property type="entry name" value="PIN"/>
    <property type="match status" value="1"/>
</dbReference>
<dbReference type="SUPFAM" id="SSF88723">
    <property type="entry name" value="PIN domain-like"/>
    <property type="match status" value="1"/>
</dbReference>
<keyword evidence="3" id="KW-1185">Reference proteome</keyword>
<dbReference type="Proteomes" id="UP001626537">
    <property type="component" value="Chromosome"/>
</dbReference>
<evidence type="ECO:0000313" key="2">
    <source>
        <dbReference type="EMBL" id="WOJ95013.1"/>
    </source>
</evidence>
<reference evidence="2 3" key="1">
    <citation type="submission" date="2023-10" db="EMBL/GenBank/DDBJ databases">
        <title>Two novel species belonging to the OM43/NOR5 clade.</title>
        <authorList>
            <person name="Park M."/>
        </authorList>
    </citation>
    <scope>NUCLEOTIDE SEQUENCE [LARGE SCALE GENOMIC DNA]</scope>
    <source>
        <strain evidence="2 3">IMCC43200</strain>
    </source>
</reference>
<dbReference type="CDD" id="cd09854">
    <property type="entry name" value="PIN_VapC-like"/>
    <property type="match status" value="1"/>
</dbReference>
<organism evidence="2 3">
    <name type="scientific">Congregibacter variabilis</name>
    <dbReference type="NCBI Taxonomy" id="3081200"/>
    <lineage>
        <taxon>Bacteria</taxon>
        <taxon>Pseudomonadati</taxon>
        <taxon>Pseudomonadota</taxon>
        <taxon>Gammaproteobacteria</taxon>
        <taxon>Cellvibrionales</taxon>
        <taxon>Halieaceae</taxon>
        <taxon>Congregibacter</taxon>
    </lineage>
</organism>
<dbReference type="InterPro" id="IPR002716">
    <property type="entry name" value="PIN_dom"/>
</dbReference>
<proteinExistence type="predicted"/>